<protein>
    <submittedName>
        <fullName evidence="1">Uncharacterized protein</fullName>
    </submittedName>
</protein>
<comment type="caution">
    <text evidence="1">The sequence shown here is derived from an EMBL/GenBank/DDBJ whole genome shotgun (WGS) entry which is preliminary data.</text>
</comment>
<evidence type="ECO:0000313" key="1">
    <source>
        <dbReference type="EMBL" id="OAN46367.1"/>
    </source>
</evidence>
<name>A0A178ME01_9PROT</name>
<keyword evidence="2" id="KW-1185">Reference proteome</keyword>
<organism evidence="1 2">
    <name type="scientific">Magnetospirillum moscoviense</name>
    <dbReference type="NCBI Taxonomy" id="1437059"/>
    <lineage>
        <taxon>Bacteria</taxon>
        <taxon>Pseudomonadati</taxon>
        <taxon>Pseudomonadota</taxon>
        <taxon>Alphaproteobacteria</taxon>
        <taxon>Rhodospirillales</taxon>
        <taxon>Rhodospirillaceae</taxon>
        <taxon>Magnetospirillum</taxon>
    </lineage>
</organism>
<reference evidence="1 2" key="1">
    <citation type="submission" date="2016-04" db="EMBL/GenBank/DDBJ databases">
        <title>Draft genome sequence of freshwater magnetotactic bacteria Magnetospirillum marisnigri SP-1 and Magnetospirillum moscoviense BB-1.</title>
        <authorList>
            <person name="Koziaeva V."/>
            <person name="Dziuba M.V."/>
            <person name="Ivanov T.M."/>
            <person name="Kuznetsov B."/>
            <person name="Grouzdev D.S."/>
        </authorList>
    </citation>
    <scope>NUCLEOTIDE SEQUENCE [LARGE SCALE GENOMIC DNA]</scope>
    <source>
        <strain evidence="1 2">BB-1</strain>
    </source>
</reference>
<accession>A0A178ME01</accession>
<dbReference type="Proteomes" id="UP000078543">
    <property type="component" value="Unassembled WGS sequence"/>
</dbReference>
<dbReference type="OrthoDB" id="7365979at2"/>
<evidence type="ECO:0000313" key="2">
    <source>
        <dbReference type="Proteomes" id="UP000078543"/>
    </source>
</evidence>
<dbReference type="STRING" id="1437059.A6A05_03835"/>
<gene>
    <name evidence="1" type="ORF">A6A05_03835</name>
</gene>
<dbReference type="RefSeq" id="WP_068503676.1">
    <property type="nucleotide sequence ID" value="NZ_LWQU01000174.1"/>
</dbReference>
<dbReference type="EMBL" id="LWQU01000174">
    <property type="protein sequence ID" value="OAN46367.1"/>
    <property type="molecule type" value="Genomic_DNA"/>
</dbReference>
<proteinExistence type="predicted"/>
<dbReference type="AlphaFoldDB" id="A0A178ME01"/>
<sequence length="101" mass="10402">MTDWSALEDRLGKAKGGDAQLDHDLCVAVGASLQPVTESVEAARALVLQGAPGWHLHVGFDATGLFPYAALTLGDTHIEASATSVPLALLGALAKVRTLSP</sequence>